<dbReference type="eggNOG" id="COG3138">
    <property type="taxonomic scope" value="Bacteria"/>
</dbReference>
<dbReference type="Proteomes" id="UP000004728">
    <property type="component" value="Unassembled WGS sequence"/>
</dbReference>
<evidence type="ECO:0000313" key="5">
    <source>
        <dbReference type="Proteomes" id="UP000004728"/>
    </source>
</evidence>
<dbReference type="Pfam" id="PF04958">
    <property type="entry name" value="AstA"/>
    <property type="match status" value="1"/>
</dbReference>
<evidence type="ECO:0000256" key="3">
    <source>
        <dbReference type="ARBA" id="ARBA00023315"/>
    </source>
</evidence>
<proteinExistence type="predicted"/>
<dbReference type="RefSeq" id="WP_008067498.1">
    <property type="nucleotide sequence ID" value="NZ_AQWK01000006.1"/>
</dbReference>
<dbReference type="InParanoid" id="F1ZB85"/>
<dbReference type="InterPro" id="IPR007041">
    <property type="entry name" value="Arg_succinylTrfase_AstA/AruG"/>
</dbReference>
<dbReference type="GO" id="GO:0006527">
    <property type="term" value="P:L-arginine catabolic process"/>
    <property type="evidence" value="ECO:0007669"/>
    <property type="project" value="InterPro"/>
</dbReference>
<reference evidence="4 5" key="1">
    <citation type="journal article" date="2012" name="J. Bacteriol.">
        <title>Draft Genome Sequence of Novosphingobium nitrogenifigens Y88T.</title>
        <authorList>
            <person name="Strabala T.J."/>
            <person name="Macdonald L."/>
            <person name="Liu V."/>
            <person name="Smit A.M."/>
        </authorList>
    </citation>
    <scope>NUCLEOTIDE SEQUENCE [LARGE SCALE GENOMIC DNA]</scope>
    <source>
        <strain evidence="4 5">DSM 19370</strain>
    </source>
</reference>
<dbReference type="SUPFAM" id="SSF55729">
    <property type="entry name" value="Acyl-CoA N-acyltransferases (Nat)"/>
    <property type="match status" value="1"/>
</dbReference>
<protein>
    <submittedName>
        <fullName evidence="4">Arginine succinyltransferase</fullName>
    </submittedName>
</protein>
<evidence type="ECO:0000256" key="2">
    <source>
        <dbReference type="ARBA" id="ARBA00022679"/>
    </source>
</evidence>
<dbReference type="GO" id="GO:0008791">
    <property type="term" value="F:arginine N-succinyltransferase activity"/>
    <property type="evidence" value="ECO:0007669"/>
    <property type="project" value="InterPro"/>
</dbReference>
<dbReference type="HOGENOM" id="CLU_057655_0_0_5"/>
<dbReference type="AlphaFoldDB" id="F1ZB85"/>
<keyword evidence="5" id="KW-1185">Reference proteome</keyword>
<dbReference type="OrthoDB" id="21121at2"/>
<keyword evidence="1" id="KW-0056">Arginine metabolism</keyword>
<keyword evidence="3" id="KW-0012">Acyltransferase</keyword>
<sequence>MLVVRPGGPADTDALLELAYLSGKGFTSLPENRETLAQRLELSAASFAGQVDPTEAWYVLMLEDTATGRIEGVAGVKGAVGLQRPHFSFRVVTFTQFSSATSTRFDHQALVLVNECTGHSEVGSLFLRPGRRQAGTGALLARARYMLIAAARERFSQTVMAELRGWFDERDISPFWEGIAAKFFRLPFEQADHMITTTDGQFIADLAPRHPIYLELVPAEAREAIGMVHRHGEAARHMLENEGFAASGLIDIFDGGPTMVVPRDRIATVRDARILPAHVADDPSLAAAPERLLAVPAAAAFRALRAGVLVGDEAIVLSSAVARGLGVGSGDMVMVC</sequence>
<keyword evidence="2 4" id="KW-0808">Transferase</keyword>
<dbReference type="PANTHER" id="PTHR30420">
    <property type="entry name" value="N-SUCCINYLARGININE DIHYDROLASE"/>
    <property type="match status" value="1"/>
</dbReference>
<dbReference type="InterPro" id="IPR016181">
    <property type="entry name" value="Acyl_CoA_acyltransferase"/>
</dbReference>
<evidence type="ECO:0000256" key="1">
    <source>
        <dbReference type="ARBA" id="ARBA00022503"/>
    </source>
</evidence>
<dbReference type="PANTHER" id="PTHR30420:SF1">
    <property type="entry name" value="ARGININE N-SUCCINYLTRANSFERASE"/>
    <property type="match status" value="1"/>
</dbReference>
<dbReference type="FunCoup" id="F1ZB85">
    <property type="interactions" value="25"/>
</dbReference>
<name>F1ZB85_9SPHN</name>
<comment type="caution">
    <text evidence="4">The sequence shown here is derived from an EMBL/GenBank/DDBJ whole genome shotgun (WGS) entry which is preliminary data.</text>
</comment>
<gene>
    <name evidence="4" type="ORF">Y88_0100</name>
</gene>
<dbReference type="EMBL" id="AEWJ01000044">
    <property type="protein sequence ID" value="EGD58048.1"/>
    <property type="molecule type" value="Genomic_DNA"/>
</dbReference>
<accession>F1ZB85</accession>
<dbReference type="NCBIfam" id="TIGR03243">
    <property type="entry name" value="arg_catab_AOST"/>
    <property type="match status" value="1"/>
</dbReference>
<evidence type="ECO:0000313" key="4">
    <source>
        <dbReference type="EMBL" id="EGD58048.1"/>
    </source>
</evidence>
<dbReference type="STRING" id="983920.Y88_0100"/>
<organism evidence="4 5">
    <name type="scientific">Novosphingobium nitrogenifigens DSM 19370</name>
    <dbReference type="NCBI Taxonomy" id="983920"/>
    <lineage>
        <taxon>Bacteria</taxon>
        <taxon>Pseudomonadati</taxon>
        <taxon>Pseudomonadota</taxon>
        <taxon>Alphaproteobacteria</taxon>
        <taxon>Sphingomonadales</taxon>
        <taxon>Sphingomonadaceae</taxon>
        <taxon>Novosphingobium</taxon>
    </lineage>
</organism>